<dbReference type="GO" id="GO:0016740">
    <property type="term" value="F:transferase activity"/>
    <property type="evidence" value="ECO:0007669"/>
    <property type="project" value="UniProtKB-KW"/>
</dbReference>
<evidence type="ECO:0000313" key="4">
    <source>
        <dbReference type="Proteomes" id="UP000737018"/>
    </source>
</evidence>
<reference evidence="3" key="1">
    <citation type="submission" date="2020-03" db="EMBL/GenBank/DDBJ databases">
        <title>Castanea mollissima Vanexum genome sequencing.</title>
        <authorList>
            <person name="Staton M."/>
        </authorList>
    </citation>
    <scope>NUCLEOTIDE SEQUENCE</scope>
    <source>
        <tissue evidence="3">Leaf</tissue>
    </source>
</reference>
<comment type="caution">
    <text evidence="3">The sequence shown here is derived from an EMBL/GenBank/DDBJ whole genome shotgun (WGS) entry which is preliminary data.</text>
</comment>
<keyword evidence="4" id="KW-1185">Reference proteome</keyword>
<dbReference type="Proteomes" id="UP000737018">
    <property type="component" value="Unassembled WGS sequence"/>
</dbReference>
<dbReference type="OrthoDB" id="1483986at2759"/>
<evidence type="ECO:0000313" key="3">
    <source>
        <dbReference type="EMBL" id="KAF3959010.1"/>
    </source>
</evidence>
<keyword evidence="2" id="KW-0808">Transferase</keyword>
<comment type="similarity">
    <text evidence="1">Belongs to the plant acyltransferase family.</text>
</comment>
<evidence type="ECO:0000256" key="2">
    <source>
        <dbReference type="ARBA" id="ARBA00022679"/>
    </source>
</evidence>
<dbReference type="Pfam" id="PF02458">
    <property type="entry name" value="Transferase"/>
    <property type="match status" value="1"/>
</dbReference>
<proteinExistence type="inferred from homology"/>
<dbReference type="EMBL" id="JRKL02002427">
    <property type="protein sequence ID" value="KAF3959010.1"/>
    <property type="molecule type" value="Genomic_DNA"/>
</dbReference>
<dbReference type="InterPro" id="IPR050898">
    <property type="entry name" value="Plant_acyltransferase"/>
</dbReference>
<dbReference type="PANTHER" id="PTHR31147:SF66">
    <property type="entry name" value="OS05G0315700 PROTEIN"/>
    <property type="match status" value="1"/>
</dbReference>
<sequence length="461" mass="51595">MSMPPSSPLVFSVRHCEPELIVPAEPTPYELKQLSDIDDQEGLRFQLPFIMFYSNSNPLMVHKDPMKVIKAALAKALVYYYPFAGRLREGPNRKLLVDCTGEGILFVEADADITLEQLGDTIQPPCPYIDELLRDVPGSNGILGCPLLLIQVTRLTCGGFIFAVRLNHTISDSLGMVQFLNTVAEMASGSCIPSKQPVWQRHILNAREPPRITCIHHEYEMVSNNKCTTIIENNDMAHWSFFFGPKEMRSIRKHLPPHLQTCSTFEILTACLWKCRTIALEFDPNDVVRLSCFINLRGKQRLKLQVPNGYYGNAFAYPTVLSKAELLCKNPLGYALELVKKTKAEMSEEYIRSVADLMVIKGRPSYITAGNYLVADTTQVGFSGIDLGWGKPAYGGPSGAKPSISFYSRFKNNKGEDGVVVPILLPLPAMERFQLELLKITHEEPVDQSYGIMPTKITSML</sequence>
<organism evidence="3 4">
    <name type="scientific">Castanea mollissima</name>
    <name type="common">Chinese chestnut</name>
    <dbReference type="NCBI Taxonomy" id="60419"/>
    <lineage>
        <taxon>Eukaryota</taxon>
        <taxon>Viridiplantae</taxon>
        <taxon>Streptophyta</taxon>
        <taxon>Embryophyta</taxon>
        <taxon>Tracheophyta</taxon>
        <taxon>Spermatophyta</taxon>
        <taxon>Magnoliopsida</taxon>
        <taxon>eudicotyledons</taxon>
        <taxon>Gunneridae</taxon>
        <taxon>Pentapetalae</taxon>
        <taxon>rosids</taxon>
        <taxon>fabids</taxon>
        <taxon>Fagales</taxon>
        <taxon>Fagaceae</taxon>
        <taxon>Castanea</taxon>
    </lineage>
</organism>
<accession>A0A8J4QU85</accession>
<dbReference type="InterPro" id="IPR023213">
    <property type="entry name" value="CAT-like_dom_sf"/>
</dbReference>
<dbReference type="AlphaFoldDB" id="A0A8J4QU85"/>
<gene>
    <name evidence="3" type="ORF">CMV_016135</name>
</gene>
<name>A0A8J4QU85_9ROSI</name>
<protein>
    <submittedName>
        <fullName evidence="3">Uncharacterized protein</fullName>
    </submittedName>
</protein>
<dbReference type="Gene3D" id="3.30.559.10">
    <property type="entry name" value="Chloramphenicol acetyltransferase-like domain"/>
    <property type="match status" value="2"/>
</dbReference>
<dbReference type="PANTHER" id="PTHR31147">
    <property type="entry name" value="ACYL TRANSFERASE 4"/>
    <property type="match status" value="1"/>
</dbReference>
<evidence type="ECO:0000256" key="1">
    <source>
        <dbReference type="ARBA" id="ARBA00009861"/>
    </source>
</evidence>